<proteinExistence type="predicted"/>
<evidence type="ECO:0000313" key="2">
    <source>
        <dbReference type="Proteomes" id="UP000726777"/>
    </source>
</evidence>
<organism evidence="1 2">
    <name type="scientific">Vibrio parahaemolyticus</name>
    <dbReference type="NCBI Taxonomy" id="670"/>
    <lineage>
        <taxon>Bacteria</taxon>
        <taxon>Pseudomonadati</taxon>
        <taxon>Pseudomonadota</taxon>
        <taxon>Gammaproteobacteria</taxon>
        <taxon>Vibrionales</taxon>
        <taxon>Vibrionaceae</taxon>
        <taxon>Vibrio</taxon>
    </lineage>
</organism>
<comment type="caution">
    <text evidence="1">The sequence shown here is derived from an EMBL/GenBank/DDBJ whole genome shotgun (WGS) entry which is preliminary data.</text>
</comment>
<name>A0A9Q3U9Z6_VIBPH</name>
<protein>
    <submittedName>
        <fullName evidence="1">Abi family protein</fullName>
    </submittedName>
</protein>
<evidence type="ECO:0000313" key="1">
    <source>
        <dbReference type="EMBL" id="MCC3803885.1"/>
    </source>
</evidence>
<dbReference type="Proteomes" id="UP000726777">
    <property type="component" value="Unassembled WGS sequence"/>
</dbReference>
<dbReference type="InterPro" id="IPR011664">
    <property type="entry name" value="Abi_system_AbiD/AbiF-like"/>
</dbReference>
<dbReference type="Pfam" id="PF07751">
    <property type="entry name" value="Abi_2"/>
    <property type="match status" value="1"/>
</dbReference>
<dbReference type="RefSeq" id="WP_228085559.1">
    <property type="nucleotide sequence ID" value="NZ_JACVHL010000002.1"/>
</dbReference>
<reference evidence="1" key="1">
    <citation type="submission" date="2020-09" db="EMBL/GenBank/DDBJ databases">
        <title>Genome sequence of Vibrio parahaemolyticus isolates.</title>
        <authorList>
            <person name="Hammerl J.A."/>
            <person name="Strauch E."/>
        </authorList>
    </citation>
    <scope>NUCLEOTIDE SEQUENCE</scope>
    <source>
        <strain evidence="1">17-VB00146</strain>
    </source>
</reference>
<dbReference type="EMBL" id="JACVHL010000002">
    <property type="protein sequence ID" value="MCC3803885.1"/>
    <property type="molecule type" value="Genomic_DNA"/>
</dbReference>
<accession>A0A9Q3U9Z6</accession>
<dbReference type="AlphaFoldDB" id="A0A9Q3U9Z6"/>
<gene>
    <name evidence="1" type="ORF">IB292_02430</name>
</gene>
<sequence>MKEFISAPRLSTYKSLLKLKTDEHALRAYYWNKALSGALYPALQALEVTLRNALNEAVKSSHNGSYANDDWWFEHIAINVQDTKIRKMHPSKSKHWIKPDGNGGFRRKKHSYFEQQVLKVQKDLRNEGRTPIRHDDVLSRLMFGFWCGLLGSDFEDVTNKTLLWPNLLGDVFPNTPNKPKRIRIEKTLNRIKDLRNRLSHHEPIWKFYHLLDDGTADYTQPIGGLTASLALLNKNYDDILEFIRWISQERYDAFIDAKLDLEFRKLCTQDGFYSYVDKTKVEKTVGRSRFKREAHKHIRSLQDIGAEVIAVTRASKAQLVLGVNEPKVELELKIDD</sequence>